<sequence>MKKLVKMKTVEKLGILVLMTVTLLFTSCSETEQIDESLAAADKSVELAGICQDSCTFDEPLTDADIEGLLLMREEEKLAHDVYMHFYGLYSQQLFLNIANSEQNHMDAVLALLDGYGIEDPALEGGGEFSNEELGSLYSSLIDQGSAGLVEALKVGATIEDLDIADLQNLLAETENTDIIRVYENLLQGSENHMRGFVRNLEVLGETYTPQFISVEEFETILAASNSQGYGVGGQGMGNGRQGYGQGGYRNGQNK</sequence>
<feature type="domain" description="DUF2202" evidence="2">
    <location>
        <begin position="65"/>
        <end position="224"/>
    </location>
</feature>
<dbReference type="InterPro" id="IPR019243">
    <property type="entry name" value="DUF2202"/>
</dbReference>
<feature type="region of interest" description="Disordered" evidence="1">
    <location>
        <begin position="233"/>
        <end position="255"/>
    </location>
</feature>
<keyword evidence="4" id="KW-1185">Reference proteome</keyword>
<evidence type="ECO:0000313" key="4">
    <source>
        <dbReference type="Proteomes" id="UP000023772"/>
    </source>
</evidence>
<reference evidence="3 4" key="1">
    <citation type="submission" date="2014-03" db="EMBL/GenBank/DDBJ databases">
        <title>Complete genome sequence of a deeply braunched marine Bacteroidia bacterium Draconibacterium orientale type strain FH5T.</title>
        <authorList>
            <person name="Li X."/>
            <person name="Wang X."/>
            <person name="Xie Z."/>
            <person name="Du Z."/>
            <person name="Chen G."/>
        </authorList>
    </citation>
    <scope>NUCLEOTIDE SEQUENCE [LARGE SCALE GENOMIC DNA]</scope>
    <source>
        <strain evidence="3 4">FH5</strain>
    </source>
</reference>
<dbReference type="SUPFAM" id="SSF47240">
    <property type="entry name" value="Ferritin-like"/>
    <property type="match status" value="1"/>
</dbReference>
<gene>
    <name evidence="3" type="ORF">FH5T_05885</name>
</gene>
<protein>
    <recommendedName>
        <fullName evidence="2">DUF2202 domain-containing protein</fullName>
    </recommendedName>
</protein>
<organism evidence="3 4">
    <name type="scientific">Draconibacterium orientale</name>
    <dbReference type="NCBI Taxonomy" id="1168034"/>
    <lineage>
        <taxon>Bacteria</taxon>
        <taxon>Pseudomonadati</taxon>
        <taxon>Bacteroidota</taxon>
        <taxon>Bacteroidia</taxon>
        <taxon>Marinilabiliales</taxon>
        <taxon>Prolixibacteraceae</taxon>
        <taxon>Draconibacterium</taxon>
    </lineage>
</organism>
<dbReference type="Gene3D" id="1.20.1260.10">
    <property type="match status" value="1"/>
</dbReference>
<evidence type="ECO:0000259" key="2">
    <source>
        <dbReference type="Pfam" id="PF09968"/>
    </source>
</evidence>
<dbReference type="EMBL" id="CP007451">
    <property type="protein sequence ID" value="AHW59292.1"/>
    <property type="molecule type" value="Genomic_DNA"/>
</dbReference>
<proteinExistence type="predicted"/>
<name>A0ABN4CW73_9BACT</name>
<dbReference type="CDD" id="cd01048">
    <property type="entry name" value="Ferritin_like_AB2"/>
    <property type="match status" value="1"/>
</dbReference>
<dbReference type="InterPro" id="IPR009078">
    <property type="entry name" value="Ferritin-like_SF"/>
</dbReference>
<dbReference type="InterPro" id="IPR012347">
    <property type="entry name" value="Ferritin-like"/>
</dbReference>
<evidence type="ECO:0000256" key="1">
    <source>
        <dbReference type="SAM" id="MobiDB-lite"/>
    </source>
</evidence>
<dbReference type="Proteomes" id="UP000023772">
    <property type="component" value="Chromosome"/>
</dbReference>
<evidence type="ECO:0000313" key="3">
    <source>
        <dbReference type="EMBL" id="AHW59292.1"/>
    </source>
</evidence>
<dbReference type="PROSITE" id="PS51257">
    <property type="entry name" value="PROKAR_LIPOPROTEIN"/>
    <property type="match status" value="1"/>
</dbReference>
<dbReference type="Pfam" id="PF09968">
    <property type="entry name" value="DUF2202"/>
    <property type="match status" value="1"/>
</dbReference>
<accession>A0ABN4CW73</accession>